<dbReference type="OrthoDB" id="2053647at2"/>
<reference evidence="1 2" key="1">
    <citation type="submission" date="2016-11" db="EMBL/GenBank/DDBJ databases">
        <authorList>
            <person name="Jaros S."/>
            <person name="Januszkiewicz K."/>
            <person name="Wedrychowicz H."/>
        </authorList>
    </citation>
    <scope>NUCLEOTIDE SEQUENCE [LARGE SCALE GENOMIC DNA]</scope>
    <source>
        <strain evidence="1 2">CECT 7868</strain>
    </source>
</reference>
<dbReference type="AlphaFoldDB" id="A0A1M5Z2A5"/>
<name>A0A1M5Z2A5_9VIBR</name>
<proteinExistence type="predicted"/>
<gene>
    <name evidence="1" type="ORF">VA7868_02204</name>
</gene>
<evidence type="ECO:0000313" key="2">
    <source>
        <dbReference type="Proteomes" id="UP000184608"/>
    </source>
</evidence>
<keyword evidence="2" id="KW-1185">Reference proteome</keyword>
<dbReference type="Proteomes" id="UP000184608">
    <property type="component" value="Unassembled WGS sequence"/>
</dbReference>
<sequence length="126" mass="14585">MKDVFYFSKQPIELLSIKQNLQDYYNDILLNEDQDALQIKINKEEMIQIVSLNVTTEFGDPEDCDVIEATGVKSCICISHHSFSIDCVKDILKIILKNYGGWVGNDSDYFEPRFVLDDIDSFRYSD</sequence>
<organism evidence="1 2">
    <name type="scientific">Vibrio aerogenes CECT 7868</name>
    <dbReference type="NCBI Taxonomy" id="1216006"/>
    <lineage>
        <taxon>Bacteria</taxon>
        <taxon>Pseudomonadati</taxon>
        <taxon>Pseudomonadota</taxon>
        <taxon>Gammaproteobacteria</taxon>
        <taxon>Vibrionales</taxon>
        <taxon>Vibrionaceae</taxon>
        <taxon>Vibrio</taxon>
    </lineage>
</organism>
<protein>
    <submittedName>
        <fullName evidence="1">Uncharacterized protein</fullName>
    </submittedName>
</protein>
<dbReference type="EMBL" id="FQXZ01000021">
    <property type="protein sequence ID" value="SHI18311.1"/>
    <property type="molecule type" value="Genomic_DNA"/>
</dbReference>
<dbReference type="STRING" id="1216006.VA7868_02204"/>
<accession>A0A1M5Z2A5</accession>
<evidence type="ECO:0000313" key="1">
    <source>
        <dbReference type="EMBL" id="SHI18311.1"/>
    </source>
</evidence>
<dbReference type="RefSeq" id="WP_073603874.1">
    <property type="nucleotide sequence ID" value="NZ_FQXZ01000021.1"/>
</dbReference>